<dbReference type="CDD" id="cd00840">
    <property type="entry name" value="MPP_Mre11_N"/>
    <property type="match status" value="1"/>
</dbReference>
<comment type="subunit">
    <text evidence="2 8">Heterodimer of SbcC and SbcD.</text>
</comment>
<dbReference type="RefSeq" id="WP_123807449.1">
    <property type="nucleotide sequence ID" value="NZ_RKRK01000002.1"/>
</dbReference>
<dbReference type="InterPro" id="IPR029052">
    <property type="entry name" value="Metallo-depent_PP-like"/>
</dbReference>
<evidence type="ECO:0000256" key="4">
    <source>
        <dbReference type="ARBA" id="ARBA00022722"/>
    </source>
</evidence>
<keyword evidence="12" id="KW-1185">Reference proteome</keyword>
<feature type="domain" description="Calcineurin-like phosphoesterase" evidence="9">
    <location>
        <begin position="1"/>
        <end position="214"/>
    </location>
</feature>
<gene>
    <name evidence="8" type="primary">sbcD</name>
    <name evidence="11" type="ORF">EDD62_0573</name>
</gene>
<keyword evidence="6 8" id="KW-0269">Exonuclease</keyword>
<dbReference type="EMBL" id="RKRK01000002">
    <property type="protein sequence ID" value="RPF57937.1"/>
    <property type="molecule type" value="Genomic_DNA"/>
</dbReference>
<feature type="domain" description="Nuclease SbcCD subunit D C-terminal" evidence="10">
    <location>
        <begin position="269"/>
        <end position="351"/>
    </location>
</feature>
<comment type="function">
    <text evidence="8">SbcCD cleaves DNA hairpin structures. These structures can inhibit DNA replication and are intermediates in certain DNA recombination reactions. The complex acts as a 3'-&gt;5' double strand exonuclease that can open hairpins. It also has a 5' single-strand endonuclease activity.</text>
</comment>
<evidence type="ECO:0000256" key="8">
    <source>
        <dbReference type="RuleBase" id="RU363069"/>
    </source>
</evidence>
<dbReference type="GO" id="GO:0006310">
    <property type="term" value="P:DNA recombination"/>
    <property type="evidence" value="ECO:0007669"/>
    <property type="project" value="UniProtKB-KW"/>
</dbReference>
<dbReference type="PANTHER" id="PTHR30337:SF0">
    <property type="entry name" value="NUCLEASE SBCCD SUBUNIT D"/>
    <property type="match status" value="1"/>
</dbReference>
<proteinExistence type="inferred from homology"/>
<evidence type="ECO:0000256" key="3">
    <source>
        <dbReference type="ARBA" id="ARBA00013365"/>
    </source>
</evidence>
<evidence type="ECO:0000313" key="12">
    <source>
        <dbReference type="Proteomes" id="UP000277108"/>
    </source>
</evidence>
<dbReference type="GO" id="GO:0008408">
    <property type="term" value="F:3'-5' exonuclease activity"/>
    <property type="evidence" value="ECO:0007669"/>
    <property type="project" value="InterPro"/>
</dbReference>
<keyword evidence="8" id="KW-0235">DNA replication</keyword>
<comment type="similarity">
    <text evidence="1 8">Belongs to the SbcD family.</text>
</comment>
<keyword evidence="8" id="KW-0255">Endonuclease</keyword>
<dbReference type="InterPro" id="IPR041796">
    <property type="entry name" value="Mre11_N"/>
</dbReference>
<dbReference type="InterPro" id="IPR004843">
    <property type="entry name" value="Calcineurin-like_PHP"/>
</dbReference>
<dbReference type="InterPro" id="IPR050535">
    <property type="entry name" value="DNA_Repair-Maintenance_Comp"/>
</dbReference>
<evidence type="ECO:0000256" key="5">
    <source>
        <dbReference type="ARBA" id="ARBA00022801"/>
    </source>
</evidence>
<keyword evidence="5 8" id="KW-0378">Hydrolase</keyword>
<dbReference type="Gene3D" id="3.60.21.10">
    <property type="match status" value="1"/>
</dbReference>
<dbReference type="InterPro" id="IPR004593">
    <property type="entry name" value="SbcD"/>
</dbReference>
<evidence type="ECO:0000313" key="11">
    <source>
        <dbReference type="EMBL" id="RPF57937.1"/>
    </source>
</evidence>
<dbReference type="AlphaFoldDB" id="A0A3N5BJT4"/>
<dbReference type="PANTHER" id="PTHR30337">
    <property type="entry name" value="COMPONENT OF ATP-DEPENDENT DSDNA EXONUCLEASE"/>
    <property type="match status" value="1"/>
</dbReference>
<protein>
    <recommendedName>
        <fullName evidence="3 8">Nuclease SbcCD subunit D</fullName>
    </recommendedName>
</protein>
<reference evidence="11 12" key="1">
    <citation type="submission" date="2018-11" db="EMBL/GenBank/DDBJ databases">
        <title>Genomic Encyclopedia of Type Strains, Phase IV (KMG-IV): sequencing the most valuable type-strain genomes for metagenomic binning, comparative biology and taxonomic classification.</title>
        <authorList>
            <person name="Goeker M."/>
        </authorList>
    </citation>
    <scope>NUCLEOTIDE SEQUENCE [LARGE SCALE GENOMIC DNA]</scope>
    <source>
        <strain evidence="11 12">DSM 29158</strain>
    </source>
</reference>
<evidence type="ECO:0000256" key="1">
    <source>
        <dbReference type="ARBA" id="ARBA00010555"/>
    </source>
</evidence>
<evidence type="ECO:0000256" key="2">
    <source>
        <dbReference type="ARBA" id="ARBA00011322"/>
    </source>
</evidence>
<name>A0A3N5BJT4_9BACL</name>
<evidence type="ECO:0000256" key="7">
    <source>
        <dbReference type="ARBA" id="ARBA00023172"/>
    </source>
</evidence>
<dbReference type="NCBIfam" id="TIGR00619">
    <property type="entry name" value="sbcd"/>
    <property type="match status" value="1"/>
</dbReference>
<keyword evidence="4 8" id="KW-0540">Nuclease</keyword>
<organism evidence="11 12">
    <name type="scientific">Abyssicoccus albus</name>
    <dbReference type="NCBI Taxonomy" id="1817405"/>
    <lineage>
        <taxon>Bacteria</taxon>
        <taxon>Bacillati</taxon>
        <taxon>Bacillota</taxon>
        <taxon>Bacilli</taxon>
        <taxon>Bacillales</taxon>
        <taxon>Abyssicoccaceae</taxon>
    </lineage>
</organism>
<accession>A0A3N5BJT4</accession>
<dbReference type="Pfam" id="PF12320">
    <property type="entry name" value="SbcD_C"/>
    <property type="match status" value="1"/>
</dbReference>
<comment type="caution">
    <text evidence="11">The sequence shown here is derived from an EMBL/GenBank/DDBJ whole genome shotgun (WGS) entry which is preliminary data.</text>
</comment>
<evidence type="ECO:0000256" key="6">
    <source>
        <dbReference type="ARBA" id="ARBA00022839"/>
    </source>
</evidence>
<dbReference type="Proteomes" id="UP000277108">
    <property type="component" value="Unassembled WGS sequence"/>
</dbReference>
<keyword evidence="7 8" id="KW-0233">DNA recombination</keyword>
<dbReference type="OrthoDB" id="9773856at2"/>
<evidence type="ECO:0000259" key="9">
    <source>
        <dbReference type="Pfam" id="PF00149"/>
    </source>
</evidence>
<dbReference type="SUPFAM" id="SSF56300">
    <property type="entry name" value="Metallo-dependent phosphatases"/>
    <property type="match status" value="1"/>
</dbReference>
<dbReference type="Pfam" id="PF00149">
    <property type="entry name" value="Metallophos"/>
    <property type="match status" value="1"/>
</dbReference>
<dbReference type="GO" id="GO:0006260">
    <property type="term" value="P:DNA replication"/>
    <property type="evidence" value="ECO:0007669"/>
    <property type="project" value="UniProtKB-KW"/>
</dbReference>
<dbReference type="InterPro" id="IPR026843">
    <property type="entry name" value="SbcD_C"/>
</dbReference>
<dbReference type="GO" id="GO:0004519">
    <property type="term" value="F:endonuclease activity"/>
    <property type="evidence" value="ECO:0007669"/>
    <property type="project" value="UniProtKB-KW"/>
</dbReference>
<evidence type="ECO:0000259" key="10">
    <source>
        <dbReference type="Pfam" id="PF12320"/>
    </source>
</evidence>
<sequence>MKIIHTADWHLGKMLNKVDLIEHQQTMLEQFIHAMEEERPDVIVIAGDIYDKVNPSNVALNLFEQTIERLNQDGDVPIVIISGNHDSKEKLSFAKYWMEKQNIHIKTTYEDVFSPVEIKGMKFFCMPYFSPHYMRSKEHDVESHYDVYRVLVDALNQEELINDDHVNFCVGHLFVQGGMESESEKDIQQGNLELVHASLFKDFDQVLLGHLHSPFSLEDQRFQHIHYSGSLLKYSFDEEKQPKGYRVISIDNDGNTSSKFKGLQDPFAMKVYRGSIFDILNKEVEFDPDTYLKFELTEVKEVNNAYYKLRNMYPNLLEIKPVLEQSDLITEQGEVNIERSDEDIVKQFYEFVEGESFTELQQQYVFEKIRGIEDDETNSLNH</sequence>